<feature type="transmembrane region" description="Helical" evidence="7">
    <location>
        <begin position="322"/>
        <end position="340"/>
    </location>
</feature>
<evidence type="ECO:0000256" key="5">
    <source>
        <dbReference type="ARBA" id="ARBA00022989"/>
    </source>
</evidence>
<gene>
    <name evidence="9" type="ORF">J5Y03_04805</name>
</gene>
<dbReference type="GO" id="GO:0016020">
    <property type="term" value="C:membrane"/>
    <property type="evidence" value="ECO:0007669"/>
    <property type="project" value="UniProtKB-SubCell"/>
</dbReference>
<accession>A0A940NN66</accession>
<protein>
    <submittedName>
        <fullName evidence="9">Rhomboid family intramembrane serine protease</fullName>
    </submittedName>
</protein>
<feature type="transmembrane region" description="Helical" evidence="7">
    <location>
        <begin position="346"/>
        <end position="364"/>
    </location>
</feature>
<dbReference type="Gene3D" id="1.20.1540.10">
    <property type="entry name" value="Rhomboid-like"/>
    <property type="match status" value="1"/>
</dbReference>
<feature type="transmembrane region" description="Helical" evidence="7">
    <location>
        <begin position="376"/>
        <end position="394"/>
    </location>
</feature>
<dbReference type="Proteomes" id="UP000682134">
    <property type="component" value="Unassembled WGS sequence"/>
</dbReference>
<feature type="transmembrane region" description="Helical" evidence="7">
    <location>
        <begin position="231"/>
        <end position="249"/>
    </location>
</feature>
<dbReference type="InterPro" id="IPR035952">
    <property type="entry name" value="Rhomboid-like_sf"/>
</dbReference>
<dbReference type="InterPro" id="IPR050925">
    <property type="entry name" value="Rhomboid_protease_S54"/>
</dbReference>
<evidence type="ECO:0000256" key="7">
    <source>
        <dbReference type="SAM" id="Phobius"/>
    </source>
</evidence>
<feature type="transmembrane region" description="Helical" evidence="7">
    <location>
        <begin position="294"/>
        <end position="310"/>
    </location>
</feature>
<dbReference type="RefSeq" id="WP_209403064.1">
    <property type="nucleotide sequence ID" value="NZ_JAGIYQ010000002.1"/>
</dbReference>
<dbReference type="AlphaFoldDB" id="A0A940NN66"/>
<dbReference type="SUPFAM" id="SSF144091">
    <property type="entry name" value="Rhomboid-like"/>
    <property type="match status" value="1"/>
</dbReference>
<evidence type="ECO:0000313" key="10">
    <source>
        <dbReference type="Proteomes" id="UP000682134"/>
    </source>
</evidence>
<sequence>MGSIIEKAYNALIFVMLQQKDYISKIRSHDYSWYQFISKNGLELTHYRVLFLDTLWNSLALEKDIEYFIETSHKYADVGDFNEEIFHLVYITNDGIAGNVDEVFNEIKKDKMINNQHLKLHILKKDDIQNGETLQKIFGWANHERSLFEQKLLENDFQFSRPIPVEEEQERFQQYMMLKNLQDRKPIITYILIGIQVLVFLLMELQGGSQDTYNLIRFGAKYNPSIMQGEWWRFFTPIFIHIGLLHLAMNTYALHYIGKYAEKLFGHGRFLIIYLFSGFLGSVVSFLVSNSLSAGASGAIFGCMGALLFLGIKKNNIFSKQLLKSMLPIILLNLVLGFSISSIDNGGHLGGLLGGFLAASIVQLPFNRQKNYRKQFGMLVLTIGITIGLLYFGYSINADRLLFN</sequence>
<comment type="similarity">
    <text evidence="2">Belongs to the peptidase S54 family.</text>
</comment>
<proteinExistence type="inferred from homology"/>
<keyword evidence="4" id="KW-0378">Hydrolase</keyword>
<name>A0A940NN66_9BACI</name>
<evidence type="ECO:0000256" key="1">
    <source>
        <dbReference type="ARBA" id="ARBA00004141"/>
    </source>
</evidence>
<keyword evidence="3 7" id="KW-0812">Transmembrane</keyword>
<dbReference type="Pfam" id="PF01694">
    <property type="entry name" value="Rhomboid"/>
    <property type="match status" value="1"/>
</dbReference>
<evidence type="ECO:0000313" key="9">
    <source>
        <dbReference type="EMBL" id="MBP0724508.1"/>
    </source>
</evidence>
<evidence type="ECO:0000256" key="2">
    <source>
        <dbReference type="ARBA" id="ARBA00009045"/>
    </source>
</evidence>
<keyword evidence="9" id="KW-0645">Protease</keyword>
<dbReference type="InterPro" id="IPR022764">
    <property type="entry name" value="Peptidase_S54_rhomboid_dom"/>
</dbReference>
<evidence type="ECO:0000256" key="3">
    <source>
        <dbReference type="ARBA" id="ARBA00022692"/>
    </source>
</evidence>
<evidence type="ECO:0000256" key="6">
    <source>
        <dbReference type="ARBA" id="ARBA00023136"/>
    </source>
</evidence>
<dbReference type="GO" id="GO:0006508">
    <property type="term" value="P:proteolysis"/>
    <property type="evidence" value="ECO:0007669"/>
    <property type="project" value="UniProtKB-KW"/>
</dbReference>
<comment type="caution">
    <text evidence="9">The sequence shown here is derived from an EMBL/GenBank/DDBJ whole genome shotgun (WGS) entry which is preliminary data.</text>
</comment>
<evidence type="ECO:0000259" key="8">
    <source>
        <dbReference type="Pfam" id="PF01694"/>
    </source>
</evidence>
<comment type="subcellular location">
    <subcellularLocation>
        <location evidence="1">Membrane</location>
        <topology evidence="1">Multi-pass membrane protein</topology>
    </subcellularLocation>
</comment>
<keyword evidence="5 7" id="KW-1133">Transmembrane helix</keyword>
<reference evidence="9" key="1">
    <citation type="submission" date="2021-04" db="EMBL/GenBank/DDBJ databases">
        <title>Genome seq and assembly of Bacillus sp.</title>
        <authorList>
            <person name="Chhetri G."/>
        </authorList>
    </citation>
    <scope>NUCLEOTIDE SEQUENCE</scope>
    <source>
        <strain evidence="9">RG28</strain>
    </source>
</reference>
<dbReference type="PANTHER" id="PTHR43731:SF14">
    <property type="entry name" value="PRESENILIN-ASSOCIATED RHOMBOID-LIKE PROTEIN, MITOCHONDRIAL"/>
    <property type="match status" value="1"/>
</dbReference>
<keyword evidence="10" id="KW-1185">Reference proteome</keyword>
<feature type="transmembrane region" description="Helical" evidence="7">
    <location>
        <begin position="270"/>
        <end position="288"/>
    </location>
</feature>
<feature type="domain" description="Peptidase S54 rhomboid" evidence="8">
    <location>
        <begin position="229"/>
        <end position="362"/>
    </location>
</feature>
<dbReference type="PANTHER" id="PTHR43731">
    <property type="entry name" value="RHOMBOID PROTEASE"/>
    <property type="match status" value="1"/>
</dbReference>
<dbReference type="GO" id="GO:0004252">
    <property type="term" value="F:serine-type endopeptidase activity"/>
    <property type="evidence" value="ECO:0007669"/>
    <property type="project" value="InterPro"/>
</dbReference>
<keyword evidence="6 7" id="KW-0472">Membrane</keyword>
<evidence type="ECO:0000256" key="4">
    <source>
        <dbReference type="ARBA" id="ARBA00022801"/>
    </source>
</evidence>
<organism evidence="9 10">
    <name type="scientific">Gottfriedia endophytica</name>
    <dbReference type="NCBI Taxonomy" id="2820819"/>
    <lineage>
        <taxon>Bacteria</taxon>
        <taxon>Bacillati</taxon>
        <taxon>Bacillota</taxon>
        <taxon>Bacilli</taxon>
        <taxon>Bacillales</taxon>
        <taxon>Bacillaceae</taxon>
        <taxon>Gottfriedia</taxon>
    </lineage>
</organism>
<feature type="transmembrane region" description="Helical" evidence="7">
    <location>
        <begin position="187"/>
        <end position="205"/>
    </location>
</feature>
<dbReference type="EMBL" id="JAGIYQ010000002">
    <property type="protein sequence ID" value="MBP0724508.1"/>
    <property type="molecule type" value="Genomic_DNA"/>
</dbReference>